<dbReference type="PANTHER" id="PTHR43424:SF1">
    <property type="entry name" value="LOCUS PUTATIVE PROTEIN 1-RELATED"/>
    <property type="match status" value="1"/>
</dbReference>
<feature type="transmembrane region" description="Helical" evidence="5">
    <location>
        <begin position="12"/>
        <end position="29"/>
    </location>
</feature>
<dbReference type="CDD" id="cd13128">
    <property type="entry name" value="MATE_Wzx_like"/>
    <property type="match status" value="1"/>
</dbReference>
<protein>
    <submittedName>
        <fullName evidence="6">Flippase</fullName>
    </submittedName>
</protein>
<keyword evidence="2 5" id="KW-0812">Transmembrane</keyword>
<keyword evidence="3 5" id="KW-1133">Transmembrane helix</keyword>
<gene>
    <name evidence="6" type="ORF">D1B33_01375</name>
</gene>
<feature type="transmembrane region" description="Helical" evidence="5">
    <location>
        <begin position="203"/>
        <end position="220"/>
    </location>
</feature>
<feature type="transmembrane region" description="Helical" evidence="5">
    <location>
        <begin position="41"/>
        <end position="61"/>
    </location>
</feature>
<dbReference type="InterPro" id="IPR002797">
    <property type="entry name" value="Polysacc_synth"/>
</dbReference>
<comment type="caution">
    <text evidence="6">The sequence shown here is derived from an EMBL/GenBank/DDBJ whole genome shotgun (WGS) entry which is preliminary data.</text>
</comment>
<keyword evidence="4 5" id="KW-0472">Membrane</keyword>
<name>A0A396SDX8_9BACL</name>
<dbReference type="InterPro" id="IPR052556">
    <property type="entry name" value="PolySynth_Transporter"/>
</dbReference>
<dbReference type="GO" id="GO:0016020">
    <property type="term" value="C:membrane"/>
    <property type="evidence" value="ECO:0007669"/>
    <property type="project" value="UniProtKB-SubCell"/>
</dbReference>
<keyword evidence="7" id="KW-1185">Reference proteome</keyword>
<evidence type="ECO:0000256" key="1">
    <source>
        <dbReference type="ARBA" id="ARBA00004141"/>
    </source>
</evidence>
<comment type="subcellular location">
    <subcellularLocation>
        <location evidence="1">Membrane</location>
        <topology evidence="1">Multi-pass membrane protein</topology>
    </subcellularLocation>
</comment>
<evidence type="ECO:0000256" key="2">
    <source>
        <dbReference type="ARBA" id="ARBA00022692"/>
    </source>
</evidence>
<dbReference type="PANTHER" id="PTHR43424">
    <property type="entry name" value="LOCUS PUTATIVE PROTEIN 1-RELATED"/>
    <property type="match status" value="1"/>
</dbReference>
<dbReference type="Pfam" id="PF01943">
    <property type="entry name" value="Polysacc_synt"/>
    <property type="match status" value="1"/>
</dbReference>
<feature type="transmembrane region" description="Helical" evidence="5">
    <location>
        <begin position="137"/>
        <end position="157"/>
    </location>
</feature>
<feature type="transmembrane region" description="Helical" evidence="5">
    <location>
        <begin position="375"/>
        <end position="396"/>
    </location>
</feature>
<reference evidence="6 7" key="1">
    <citation type="submission" date="2018-08" db="EMBL/GenBank/DDBJ databases">
        <title>Lysinibacillus sp. YLB-03 draft genome sequence.</title>
        <authorList>
            <person name="Yu L."/>
        </authorList>
    </citation>
    <scope>NUCLEOTIDE SEQUENCE [LARGE SCALE GENOMIC DNA]</scope>
    <source>
        <strain evidence="6 7">YLB-03</strain>
    </source>
</reference>
<feature type="transmembrane region" description="Helical" evidence="5">
    <location>
        <begin position="240"/>
        <end position="262"/>
    </location>
</feature>
<evidence type="ECO:0000313" key="6">
    <source>
        <dbReference type="EMBL" id="RHW39524.1"/>
    </source>
</evidence>
<accession>A0A396SDX8</accession>
<evidence type="ECO:0000256" key="4">
    <source>
        <dbReference type="ARBA" id="ARBA00023136"/>
    </source>
</evidence>
<feature type="transmembrane region" description="Helical" evidence="5">
    <location>
        <begin position="320"/>
        <end position="339"/>
    </location>
</feature>
<feature type="transmembrane region" description="Helical" evidence="5">
    <location>
        <begin position="73"/>
        <end position="98"/>
    </location>
</feature>
<feature type="transmembrane region" description="Helical" evidence="5">
    <location>
        <begin position="351"/>
        <end position="369"/>
    </location>
</feature>
<dbReference type="AlphaFoldDB" id="A0A396SDX8"/>
<evidence type="ECO:0000256" key="5">
    <source>
        <dbReference type="SAM" id="Phobius"/>
    </source>
</evidence>
<dbReference type="EMBL" id="QWEI01000001">
    <property type="protein sequence ID" value="RHW39524.1"/>
    <property type="molecule type" value="Genomic_DNA"/>
</dbReference>
<evidence type="ECO:0000313" key="7">
    <source>
        <dbReference type="Proteomes" id="UP000265692"/>
    </source>
</evidence>
<dbReference type="RefSeq" id="WP_118874536.1">
    <property type="nucleotide sequence ID" value="NZ_QWEI01000001.1"/>
</dbReference>
<evidence type="ECO:0000256" key="3">
    <source>
        <dbReference type="ARBA" id="ARBA00022989"/>
    </source>
</evidence>
<proteinExistence type="predicted"/>
<organism evidence="6 7">
    <name type="scientific">Ureibacillus yapensis</name>
    <dbReference type="NCBI Taxonomy" id="2304605"/>
    <lineage>
        <taxon>Bacteria</taxon>
        <taxon>Bacillati</taxon>
        <taxon>Bacillota</taxon>
        <taxon>Bacilli</taxon>
        <taxon>Bacillales</taxon>
        <taxon>Caryophanaceae</taxon>
        <taxon>Ureibacillus</taxon>
    </lineage>
</organism>
<feature type="transmembrane region" description="Helical" evidence="5">
    <location>
        <begin position="104"/>
        <end position="125"/>
    </location>
</feature>
<feature type="transmembrane region" description="Helical" evidence="5">
    <location>
        <begin position="283"/>
        <end position="308"/>
    </location>
</feature>
<feature type="transmembrane region" description="Helical" evidence="5">
    <location>
        <begin position="163"/>
        <end position="182"/>
    </location>
</feature>
<dbReference type="Proteomes" id="UP000265692">
    <property type="component" value="Unassembled WGS sequence"/>
</dbReference>
<sequence>MRNTGWLLFEQIFRMALSLVVTSLMARFLGTEDFGLLNYSLAYVMIFTAVSNLGIDSILVNEIIKNKVEAGKVIGSTIVLRLISSVSSIFLIYLIVKYLNPNDFTLYTLTILQSISLIFTVFDSIQYWFQANLQSKYIVISKSIAFSIVSFWRLSLILFEKSISYFAIATVIEAIVMSIFIVSYFKRFKGPKLQFSLETAKQLLIKGFYHFIAALLIMAYTQIDKIMLGKMAGGTTVGVYTAAMTISSLWMFIPLALINSARPVIMEAKTQNEDTYLLKNKQLYCSIIWLGIIAAVVISLLAKPIILLIYGEQFIESTKILVILIWSRIFALVGTVKAIWLTVESLARYQVYFVGIGAFLSIILNLIFIPRYGAMGAAIAILVAEALSTIVACLVFKQTQPLFKLILHAFLFKGVKNRT</sequence>